<evidence type="ECO:0000256" key="4">
    <source>
        <dbReference type="ARBA" id="ARBA00022982"/>
    </source>
</evidence>
<reference evidence="10 11" key="1">
    <citation type="submission" date="2016-10" db="EMBL/GenBank/DDBJ databases">
        <authorList>
            <person name="de Groot N.N."/>
        </authorList>
    </citation>
    <scope>NUCLEOTIDE SEQUENCE [LARGE SCALE GENOMIC DNA]</scope>
    <source>
        <strain evidence="10 11">DSM 19547</strain>
    </source>
</reference>
<feature type="signal peptide" evidence="8">
    <location>
        <begin position="1"/>
        <end position="22"/>
    </location>
</feature>
<dbReference type="RefSeq" id="WP_093422239.1">
    <property type="nucleotide sequence ID" value="NZ_FOXA01000009.1"/>
</dbReference>
<keyword evidence="2 6" id="KW-0349">Heme</keyword>
<proteinExistence type="predicted"/>
<dbReference type="PANTHER" id="PTHR33751">
    <property type="entry name" value="CBB3-TYPE CYTOCHROME C OXIDASE SUBUNIT FIXP"/>
    <property type="match status" value="1"/>
</dbReference>
<evidence type="ECO:0000256" key="1">
    <source>
        <dbReference type="ARBA" id="ARBA00022448"/>
    </source>
</evidence>
<evidence type="ECO:0000256" key="5">
    <source>
        <dbReference type="ARBA" id="ARBA00023004"/>
    </source>
</evidence>
<keyword evidence="1" id="KW-0813">Transport</keyword>
<dbReference type="OrthoDB" id="9773456at2"/>
<dbReference type="PROSITE" id="PS51007">
    <property type="entry name" value="CYTC"/>
    <property type="match status" value="2"/>
</dbReference>
<dbReference type="AlphaFoldDB" id="A0A1I5RS27"/>
<feature type="chain" id="PRO_5011601621" evidence="8">
    <location>
        <begin position="23"/>
        <end position="280"/>
    </location>
</feature>
<dbReference type="InterPro" id="IPR050597">
    <property type="entry name" value="Cytochrome_c_Oxidase_Subunit"/>
</dbReference>
<keyword evidence="8" id="KW-0732">Signal</keyword>
<feature type="compositionally biased region" description="Basic and acidic residues" evidence="7">
    <location>
        <begin position="228"/>
        <end position="241"/>
    </location>
</feature>
<dbReference type="SUPFAM" id="SSF46626">
    <property type="entry name" value="Cytochrome c"/>
    <property type="match status" value="2"/>
</dbReference>
<protein>
    <submittedName>
        <fullName evidence="10">Cytochrome c553</fullName>
    </submittedName>
</protein>
<dbReference type="EMBL" id="FOXA01000009">
    <property type="protein sequence ID" value="SFP61379.1"/>
    <property type="molecule type" value="Genomic_DNA"/>
</dbReference>
<feature type="region of interest" description="Disordered" evidence="7">
    <location>
        <begin position="224"/>
        <end position="255"/>
    </location>
</feature>
<dbReference type="InterPro" id="IPR036909">
    <property type="entry name" value="Cyt_c-like_dom_sf"/>
</dbReference>
<evidence type="ECO:0000256" key="2">
    <source>
        <dbReference type="ARBA" id="ARBA00022617"/>
    </source>
</evidence>
<keyword evidence="4" id="KW-0249">Electron transport</keyword>
<accession>A0A1I5RS27</accession>
<evidence type="ECO:0000256" key="7">
    <source>
        <dbReference type="SAM" id="MobiDB-lite"/>
    </source>
</evidence>
<keyword evidence="5 6" id="KW-0408">Iron</keyword>
<dbReference type="Gene3D" id="1.10.760.10">
    <property type="entry name" value="Cytochrome c-like domain"/>
    <property type="match status" value="2"/>
</dbReference>
<dbReference type="GO" id="GO:0009055">
    <property type="term" value="F:electron transfer activity"/>
    <property type="evidence" value="ECO:0007669"/>
    <property type="project" value="InterPro"/>
</dbReference>
<evidence type="ECO:0000313" key="10">
    <source>
        <dbReference type="EMBL" id="SFP61379.1"/>
    </source>
</evidence>
<evidence type="ECO:0000313" key="11">
    <source>
        <dbReference type="Proteomes" id="UP000199356"/>
    </source>
</evidence>
<dbReference type="GO" id="GO:0046872">
    <property type="term" value="F:metal ion binding"/>
    <property type="evidence" value="ECO:0007669"/>
    <property type="project" value="UniProtKB-KW"/>
</dbReference>
<dbReference type="STRING" id="441119.SAMN04488047_10964"/>
<evidence type="ECO:0000256" key="3">
    <source>
        <dbReference type="ARBA" id="ARBA00022723"/>
    </source>
</evidence>
<dbReference type="GO" id="GO:0020037">
    <property type="term" value="F:heme binding"/>
    <property type="evidence" value="ECO:0007669"/>
    <property type="project" value="InterPro"/>
</dbReference>
<evidence type="ECO:0000256" key="8">
    <source>
        <dbReference type="SAM" id="SignalP"/>
    </source>
</evidence>
<evidence type="ECO:0000256" key="6">
    <source>
        <dbReference type="PROSITE-ProRule" id="PRU00433"/>
    </source>
</evidence>
<gene>
    <name evidence="10" type="ORF">SAMN04488047_10964</name>
</gene>
<dbReference type="PANTHER" id="PTHR33751:SF9">
    <property type="entry name" value="CYTOCHROME C4"/>
    <property type="match status" value="1"/>
</dbReference>
<organism evidence="10 11">
    <name type="scientific">Tranquillimonas alkanivorans</name>
    <dbReference type="NCBI Taxonomy" id="441119"/>
    <lineage>
        <taxon>Bacteria</taxon>
        <taxon>Pseudomonadati</taxon>
        <taxon>Pseudomonadota</taxon>
        <taxon>Alphaproteobacteria</taxon>
        <taxon>Rhodobacterales</taxon>
        <taxon>Roseobacteraceae</taxon>
        <taxon>Tranquillimonas</taxon>
    </lineage>
</organism>
<evidence type="ECO:0000259" key="9">
    <source>
        <dbReference type="PROSITE" id="PS51007"/>
    </source>
</evidence>
<keyword evidence="11" id="KW-1185">Reference proteome</keyword>
<keyword evidence="3 6" id="KW-0479">Metal-binding</keyword>
<sequence>MRPKAIALALFTATGLAAGAFAQEDWLRQPEPRSLEARASLAQGRFLATGGEFGELRFGCVSCHGAYGQGDPSGAFPRLADQSAWYLYDALRAFATGRRPSKVMGPVAAMLTDRQMRSLAAWFASVEEAPYPPDISLGQSMVEEGRQIAQQGAPDVMACVMCHGQQLVGNEPIYPYLAGQSQPYLEHQLKLFRAGKRGGGMLSVMHDVANGMSDRQIRAVSAYASSLRPEETTPQDEEKRSRAPTPPRDIPMMTGAVLDVEVEQNDTVLPGAGGMKGAED</sequence>
<dbReference type="Proteomes" id="UP000199356">
    <property type="component" value="Unassembled WGS sequence"/>
</dbReference>
<feature type="domain" description="Cytochrome c" evidence="9">
    <location>
        <begin position="133"/>
        <end position="228"/>
    </location>
</feature>
<dbReference type="InterPro" id="IPR009056">
    <property type="entry name" value="Cyt_c-like_dom"/>
</dbReference>
<dbReference type="Pfam" id="PF00034">
    <property type="entry name" value="Cytochrom_C"/>
    <property type="match status" value="2"/>
</dbReference>
<name>A0A1I5RS27_9RHOB</name>
<feature type="domain" description="Cytochrome c" evidence="9">
    <location>
        <begin position="39"/>
        <end position="127"/>
    </location>
</feature>